<feature type="transmembrane region" description="Helical" evidence="6">
    <location>
        <begin position="7"/>
        <end position="29"/>
    </location>
</feature>
<evidence type="ECO:0000313" key="8">
    <source>
        <dbReference type="EMBL" id="SVB52510.1"/>
    </source>
</evidence>
<gene>
    <name evidence="8" type="ORF">METZ01_LOCUS205364</name>
</gene>
<evidence type="ECO:0000256" key="4">
    <source>
        <dbReference type="ARBA" id="ARBA00022989"/>
    </source>
</evidence>
<dbReference type="InterPro" id="IPR003834">
    <property type="entry name" value="Cyt_c_assmbl_TM_dom"/>
</dbReference>
<dbReference type="PANTHER" id="PTHR31272:SF4">
    <property type="entry name" value="CYTOCHROME C-TYPE BIOGENESIS PROTEIN HI_1454-RELATED"/>
    <property type="match status" value="1"/>
</dbReference>
<feature type="domain" description="Cytochrome C biogenesis protein transmembrane" evidence="7">
    <location>
        <begin position="4"/>
        <end position="216"/>
    </location>
</feature>
<evidence type="ECO:0000256" key="6">
    <source>
        <dbReference type="SAM" id="Phobius"/>
    </source>
</evidence>
<dbReference type="GO" id="GO:0017004">
    <property type="term" value="P:cytochrome complex assembly"/>
    <property type="evidence" value="ECO:0007669"/>
    <property type="project" value="InterPro"/>
</dbReference>
<proteinExistence type="inferred from homology"/>
<organism evidence="8">
    <name type="scientific">marine metagenome</name>
    <dbReference type="NCBI Taxonomy" id="408172"/>
    <lineage>
        <taxon>unclassified sequences</taxon>
        <taxon>metagenomes</taxon>
        <taxon>ecological metagenomes</taxon>
    </lineage>
</organism>
<keyword evidence="3 6" id="KW-0812">Transmembrane</keyword>
<dbReference type="Pfam" id="PF02683">
    <property type="entry name" value="DsbD_TM"/>
    <property type="match status" value="1"/>
</dbReference>
<feature type="transmembrane region" description="Helical" evidence="6">
    <location>
        <begin position="161"/>
        <end position="183"/>
    </location>
</feature>
<accession>A0A382EP61</accession>
<evidence type="ECO:0000256" key="3">
    <source>
        <dbReference type="ARBA" id="ARBA00022692"/>
    </source>
</evidence>
<evidence type="ECO:0000256" key="1">
    <source>
        <dbReference type="ARBA" id="ARBA00004141"/>
    </source>
</evidence>
<dbReference type="AlphaFoldDB" id="A0A382EP61"/>
<protein>
    <recommendedName>
        <fullName evidence="7">Cytochrome C biogenesis protein transmembrane domain-containing protein</fullName>
    </recommendedName>
</protein>
<sequence length="238" mass="26042">MNTTLPIAFLAGLISFLSPCVLPLIPGYISYISGTSFDELIEKKRSLVVIKTIFFTLGFSLVFITLGSTASLIGKFFLTNSNVFRIAAGLIIIFFSLQLIGIINFNFLNKDIRIFTDQYSHNLAFPLFVGAAFGFGWTPCIGPILGSILTIAAIEENVNKSILLLSFYSLGLAIPFIISGILIDKFLFFSTGFKKYISTITKIGGAILLLTGIAILTNQLQVLGFFILEYFPFLGNIG</sequence>
<evidence type="ECO:0000259" key="7">
    <source>
        <dbReference type="Pfam" id="PF02683"/>
    </source>
</evidence>
<evidence type="ECO:0000256" key="5">
    <source>
        <dbReference type="ARBA" id="ARBA00023136"/>
    </source>
</evidence>
<comment type="similarity">
    <text evidence="2">Belongs to the DsbD family.</text>
</comment>
<feature type="transmembrane region" description="Helical" evidence="6">
    <location>
        <begin position="203"/>
        <end position="228"/>
    </location>
</feature>
<evidence type="ECO:0000256" key="2">
    <source>
        <dbReference type="ARBA" id="ARBA00006143"/>
    </source>
</evidence>
<dbReference type="EMBL" id="UINC01045580">
    <property type="protein sequence ID" value="SVB52510.1"/>
    <property type="molecule type" value="Genomic_DNA"/>
</dbReference>
<dbReference type="PANTHER" id="PTHR31272">
    <property type="entry name" value="CYTOCHROME C-TYPE BIOGENESIS PROTEIN HI_1454-RELATED"/>
    <property type="match status" value="1"/>
</dbReference>
<dbReference type="GO" id="GO:0016020">
    <property type="term" value="C:membrane"/>
    <property type="evidence" value="ECO:0007669"/>
    <property type="project" value="UniProtKB-SubCell"/>
</dbReference>
<comment type="subcellular location">
    <subcellularLocation>
        <location evidence="1">Membrane</location>
        <topology evidence="1">Multi-pass membrane protein</topology>
    </subcellularLocation>
</comment>
<keyword evidence="4 6" id="KW-1133">Transmembrane helix</keyword>
<reference evidence="8" key="1">
    <citation type="submission" date="2018-05" db="EMBL/GenBank/DDBJ databases">
        <authorList>
            <person name="Lanie J.A."/>
            <person name="Ng W.-L."/>
            <person name="Kazmierczak K.M."/>
            <person name="Andrzejewski T.M."/>
            <person name="Davidsen T.M."/>
            <person name="Wayne K.J."/>
            <person name="Tettelin H."/>
            <person name="Glass J.I."/>
            <person name="Rusch D."/>
            <person name="Podicherti R."/>
            <person name="Tsui H.-C.T."/>
            <person name="Winkler M.E."/>
        </authorList>
    </citation>
    <scope>NUCLEOTIDE SEQUENCE</scope>
</reference>
<dbReference type="InterPro" id="IPR051790">
    <property type="entry name" value="Cytochrome_c-biogenesis_DsbD"/>
</dbReference>
<feature type="transmembrane region" description="Helical" evidence="6">
    <location>
        <begin position="127"/>
        <end position="154"/>
    </location>
</feature>
<name>A0A382EP61_9ZZZZ</name>
<feature type="transmembrane region" description="Helical" evidence="6">
    <location>
        <begin position="86"/>
        <end position="107"/>
    </location>
</feature>
<feature type="transmembrane region" description="Helical" evidence="6">
    <location>
        <begin position="49"/>
        <end position="74"/>
    </location>
</feature>
<keyword evidence="5 6" id="KW-0472">Membrane</keyword>